<evidence type="ECO:0000256" key="5">
    <source>
        <dbReference type="ARBA" id="ARBA00023136"/>
    </source>
</evidence>
<keyword evidence="4 6" id="KW-1133">Transmembrane helix</keyword>
<comment type="subcellular location">
    <subcellularLocation>
        <location evidence="1">Cell membrane</location>
        <topology evidence="1">Multi-pass membrane protein</topology>
    </subcellularLocation>
</comment>
<sequence length="200" mass="22386">MSHSILDILRTALVHYGYWAVAVALLVENAGAPVPGETVLLLASFLAYAEHELQLGWIIAVGTIAATLGDNLGFALGYYGGRPLMNRYQSVFRIQRRTLERGEGLFERFGAVTVFFARFIFGMRIIAGPLAGVLRMPWRKFLAFNFLGAIVWVTAISGVGYLFGEHWERLQRGVKRLDLGVAIVVLVVAAFLWWRSRREN</sequence>
<evidence type="ECO:0000256" key="6">
    <source>
        <dbReference type="SAM" id="Phobius"/>
    </source>
</evidence>
<keyword evidence="2" id="KW-1003">Cell membrane</keyword>
<feature type="transmembrane region" description="Helical" evidence="6">
    <location>
        <begin position="54"/>
        <end position="79"/>
    </location>
</feature>
<feature type="transmembrane region" description="Helical" evidence="6">
    <location>
        <begin position="12"/>
        <end position="34"/>
    </location>
</feature>
<evidence type="ECO:0000256" key="3">
    <source>
        <dbReference type="ARBA" id="ARBA00022692"/>
    </source>
</evidence>
<evidence type="ECO:0000256" key="2">
    <source>
        <dbReference type="ARBA" id="ARBA00022475"/>
    </source>
</evidence>
<dbReference type="PANTHER" id="PTHR42709">
    <property type="entry name" value="ALKALINE PHOSPHATASE LIKE PROTEIN"/>
    <property type="match status" value="1"/>
</dbReference>
<dbReference type="Pfam" id="PF09335">
    <property type="entry name" value="VTT_dom"/>
    <property type="match status" value="1"/>
</dbReference>
<dbReference type="GO" id="GO:0005886">
    <property type="term" value="C:plasma membrane"/>
    <property type="evidence" value="ECO:0007669"/>
    <property type="project" value="UniProtKB-SubCell"/>
</dbReference>
<evidence type="ECO:0000313" key="8">
    <source>
        <dbReference type="EMBL" id="SPF39318.1"/>
    </source>
</evidence>
<dbReference type="OrthoDB" id="9813426at2"/>
<organism evidence="8 9">
    <name type="scientific">Candidatus Sulfotelmatobacter kueseliae</name>
    <dbReference type="NCBI Taxonomy" id="2042962"/>
    <lineage>
        <taxon>Bacteria</taxon>
        <taxon>Pseudomonadati</taxon>
        <taxon>Acidobacteriota</taxon>
        <taxon>Terriglobia</taxon>
        <taxon>Terriglobales</taxon>
        <taxon>Candidatus Korobacteraceae</taxon>
        <taxon>Candidatus Sulfotelmatobacter</taxon>
    </lineage>
</organism>
<evidence type="ECO:0000313" key="9">
    <source>
        <dbReference type="Proteomes" id="UP000238701"/>
    </source>
</evidence>
<dbReference type="InterPro" id="IPR032816">
    <property type="entry name" value="VTT_dom"/>
</dbReference>
<dbReference type="AlphaFoldDB" id="A0A2U3KI33"/>
<dbReference type="PANTHER" id="PTHR42709:SF6">
    <property type="entry name" value="UNDECAPRENYL PHOSPHATE TRANSPORTER A"/>
    <property type="match status" value="1"/>
</dbReference>
<feature type="domain" description="VTT" evidence="7">
    <location>
        <begin position="34"/>
        <end position="161"/>
    </location>
</feature>
<protein>
    <recommendedName>
        <fullName evidence="7">VTT domain-containing protein</fullName>
    </recommendedName>
</protein>
<dbReference type="InterPro" id="IPR051311">
    <property type="entry name" value="DedA_domain"/>
</dbReference>
<evidence type="ECO:0000256" key="4">
    <source>
        <dbReference type="ARBA" id="ARBA00022989"/>
    </source>
</evidence>
<feature type="transmembrane region" description="Helical" evidence="6">
    <location>
        <begin position="105"/>
        <end position="127"/>
    </location>
</feature>
<feature type="transmembrane region" description="Helical" evidence="6">
    <location>
        <begin position="142"/>
        <end position="164"/>
    </location>
</feature>
<proteinExistence type="predicted"/>
<gene>
    <name evidence="8" type="ORF">SBA1_270033</name>
</gene>
<evidence type="ECO:0000256" key="1">
    <source>
        <dbReference type="ARBA" id="ARBA00004651"/>
    </source>
</evidence>
<reference evidence="9" key="1">
    <citation type="submission" date="2018-02" db="EMBL/GenBank/DDBJ databases">
        <authorList>
            <person name="Hausmann B."/>
        </authorList>
    </citation>
    <scope>NUCLEOTIDE SEQUENCE [LARGE SCALE GENOMIC DNA]</scope>
    <source>
        <strain evidence="9">Peat soil MAG SbA1</strain>
    </source>
</reference>
<evidence type="ECO:0000259" key="7">
    <source>
        <dbReference type="Pfam" id="PF09335"/>
    </source>
</evidence>
<feature type="transmembrane region" description="Helical" evidence="6">
    <location>
        <begin position="176"/>
        <end position="194"/>
    </location>
</feature>
<name>A0A2U3KI33_9BACT</name>
<accession>A0A2U3KI33</accession>
<dbReference type="EMBL" id="OMOD01000119">
    <property type="protein sequence ID" value="SPF39318.1"/>
    <property type="molecule type" value="Genomic_DNA"/>
</dbReference>
<dbReference type="Proteomes" id="UP000238701">
    <property type="component" value="Unassembled WGS sequence"/>
</dbReference>
<keyword evidence="3 6" id="KW-0812">Transmembrane</keyword>
<keyword evidence="5 6" id="KW-0472">Membrane</keyword>